<evidence type="ECO:0000256" key="2">
    <source>
        <dbReference type="ARBA" id="ARBA00022679"/>
    </source>
</evidence>
<comment type="caution">
    <text evidence="8">The sequence shown here is derived from an EMBL/GenBank/DDBJ whole genome shotgun (WGS) entry which is preliminary data.</text>
</comment>
<accession>A0A855X1S3</accession>
<feature type="binding site" evidence="6">
    <location>
        <position position="64"/>
    </location>
    <ligand>
        <name>(6R)-10-formyltetrahydrofolate</name>
        <dbReference type="ChEBI" id="CHEBI:195366"/>
    </ligand>
</feature>
<dbReference type="InterPro" id="IPR002376">
    <property type="entry name" value="Formyl_transf_N"/>
</dbReference>
<evidence type="ECO:0000259" key="7">
    <source>
        <dbReference type="Pfam" id="PF00551"/>
    </source>
</evidence>
<evidence type="ECO:0000313" key="8">
    <source>
        <dbReference type="EMBL" id="PWB73259.1"/>
    </source>
</evidence>
<feature type="domain" description="Formyl transferase N-terminal" evidence="7">
    <location>
        <begin position="7"/>
        <end position="190"/>
    </location>
</feature>
<dbReference type="SUPFAM" id="SSF53328">
    <property type="entry name" value="Formyltransferase"/>
    <property type="match status" value="1"/>
</dbReference>
<comment type="catalytic activity">
    <reaction evidence="5 6">
        <text>N(1)-(5-phospho-beta-D-ribosyl)glycinamide + (6R)-10-formyltetrahydrofolate = N(2)-formyl-N(1)-(5-phospho-beta-D-ribosyl)glycinamide + (6S)-5,6,7,8-tetrahydrofolate + H(+)</text>
        <dbReference type="Rhea" id="RHEA:15053"/>
        <dbReference type="ChEBI" id="CHEBI:15378"/>
        <dbReference type="ChEBI" id="CHEBI:57453"/>
        <dbReference type="ChEBI" id="CHEBI:143788"/>
        <dbReference type="ChEBI" id="CHEBI:147286"/>
        <dbReference type="ChEBI" id="CHEBI:195366"/>
        <dbReference type="EC" id="2.1.2.2"/>
    </reaction>
</comment>
<dbReference type="InterPro" id="IPR036477">
    <property type="entry name" value="Formyl_transf_N_sf"/>
</dbReference>
<feature type="active site" description="Proton donor" evidence="6">
    <location>
        <position position="113"/>
    </location>
</feature>
<comment type="function">
    <text evidence="6">Catalyzes the transfer of a formyl group from 10-formyltetrahydrofolate to 5-phospho-ribosyl-glycinamide (GAR), producing 5-phospho-ribosyl-N-formylglycinamide (FGAR) and tetrahydrofolate.</text>
</comment>
<evidence type="ECO:0000256" key="1">
    <source>
        <dbReference type="ARBA" id="ARBA00005054"/>
    </source>
</evidence>
<evidence type="ECO:0000256" key="3">
    <source>
        <dbReference type="ARBA" id="ARBA00022755"/>
    </source>
</evidence>
<feature type="binding site" evidence="6">
    <location>
        <position position="111"/>
    </location>
    <ligand>
        <name>(6R)-10-formyltetrahydrofolate</name>
        <dbReference type="ChEBI" id="CHEBI:195366"/>
    </ligand>
</feature>
<sequence length="201" mass="22223">MTQNLARVAVFISGSGTDLQSLIDASRDGRLSAEIAWVVSSKEEAYGLVRAGNAGIESAVFKMKEFESAQIAGEFLVRNLRDRKIDYVVMAGYLKMMPVEVLRAYPDRVVNIHPALLPKYGGKGMYGRKVHEAVIASGDKQSGPTVHLADEVYDHGKILEQRSVPVLPEDTPDTLAARVLEVEHELYPIALNKLIRGEYRL</sequence>
<dbReference type="Pfam" id="PF00551">
    <property type="entry name" value="Formyl_trans_N"/>
    <property type="match status" value="1"/>
</dbReference>
<proteinExistence type="inferred from homology"/>
<comment type="similarity">
    <text evidence="4 6">Belongs to the GART family.</text>
</comment>
<dbReference type="PANTHER" id="PTHR43369">
    <property type="entry name" value="PHOSPHORIBOSYLGLYCINAMIDE FORMYLTRANSFERASE"/>
    <property type="match status" value="1"/>
</dbReference>
<comment type="pathway">
    <text evidence="1 6">Purine metabolism; IMP biosynthesis via de novo pathway; N(2)-formyl-N(1)-(5-phospho-D-ribosyl)glycinamide from N(1)-(5-phospho-D-ribosyl)glycinamide (10-formyl THF route): step 1/1.</text>
</comment>
<feature type="site" description="Raises pKa of active site His" evidence="6">
    <location>
        <position position="154"/>
    </location>
</feature>
<dbReference type="GO" id="GO:0005737">
    <property type="term" value="C:cytoplasm"/>
    <property type="evidence" value="ECO:0007669"/>
    <property type="project" value="TreeGrafter"/>
</dbReference>
<protein>
    <recommendedName>
        <fullName evidence="6">Phosphoribosylglycinamide formyltransferase</fullName>
        <ecNumber evidence="6">2.1.2.2</ecNumber>
    </recommendedName>
    <alternativeName>
        <fullName evidence="6">5'-phosphoribosylglycinamide transformylase</fullName>
    </alternativeName>
    <alternativeName>
        <fullName evidence="6">GAR transformylase</fullName>
        <shortName evidence="6">GART</shortName>
    </alternativeName>
</protein>
<evidence type="ECO:0000313" key="9">
    <source>
        <dbReference type="Proteomes" id="UP000250918"/>
    </source>
</evidence>
<evidence type="ECO:0000256" key="5">
    <source>
        <dbReference type="ARBA" id="ARBA00047664"/>
    </source>
</evidence>
<dbReference type="EMBL" id="PQAP01000060">
    <property type="protein sequence ID" value="PWB73259.1"/>
    <property type="molecule type" value="Genomic_DNA"/>
</dbReference>
<name>A0A855X1S3_9BACT</name>
<dbReference type="HAMAP" id="MF_01930">
    <property type="entry name" value="PurN"/>
    <property type="match status" value="1"/>
</dbReference>
<dbReference type="GO" id="GO:0004644">
    <property type="term" value="F:phosphoribosylglycinamide formyltransferase activity"/>
    <property type="evidence" value="ECO:0007669"/>
    <property type="project" value="UniProtKB-UniRule"/>
</dbReference>
<organism evidence="8 9">
    <name type="scientific">candidate division GN15 bacterium</name>
    <dbReference type="NCBI Taxonomy" id="2072418"/>
    <lineage>
        <taxon>Bacteria</taxon>
        <taxon>candidate division GN15</taxon>
    </lineage>
</organism>
<dbReference type="InterPro" id="IPR001555">
    <property type="entry name" value="GART_AS"/>
</dbReference>
<dbReference type="CDD" id="cd08645">
    <property type="entry name" value="FMT_core_GART"/>
    <property type="match status" value="1"/>
</dbReference>
<comment type="caution">
    <text evidence="6">Lacks conserved residue(s) required for the propagation of feature annotation.</text>
</comment>
<dbReference type="Proteomes" id="UP000250918">
    <property type="component" value="Unassembled WGS sequence"/>
</dbReference>
<dbReference type="PROSITE" id="PS00373">
    <property type="entry name" value="GART"/>
    <property type="match status" value="1"/>
</dbReference>
<dbReference type="AlphaFoldDB" id="A0A855X1S3"/>
<dbReference type="PANTHER" id="PTHR43369:SF2">
    <property type="entry name" value="PHOSPHORIBOSYLGLYCINAMIDE FORMYLTRANSFERASE"/>
    <property type="match status" value="1"/>
</dbReference>
<evidence type="ECO:0000256" key="6">
    <source>
        <dbReference type="HAMAP-Rule" id="MF_01930"/>
    </source>
</evidence>
<dbReference type="Gene3D" id="3.40.50.170">
    <property type="entry name" value="Formyl transferase, N-terminal domain"/>
    <property type="match status" value="1"/>
</dbReference>
<dbReference type="UniPathway" id="UPA00074">
    <property type="reaction ID" value="UER00126"/>
</dbReference>
<reference evidence="8 9" key="1">
    <citation type="journal article" date="2018" name="ISME J.">
        <title>A methanotrophic archaeon couples anaerobic oxidation of methane to Fe(III) reduction.</title>
        <authorList>
            <person name="Cai C."/>
            <person name="Leu A.O."/>
            <person name="Xie G.J."/>
            <person name="Guo J."/>
            <person name="Feng Y."/>
            <person name="Zhao J.X."/>
            <person name="Tyson G.W."/>
            <person name="Yuan Z."/>
            <person name="Hu S."/>
        </authorList>
    </citation>
    <scope>NUCLEOTIDE SEQUENCE [LARGE SCALE GENOMIC DNA]</scope>
    <source>
        <strain evidence="8">FeB_12</strain>
    </source>
</reference>
<keyword evidence="2 6" id="KW-0808">Transferase</keyword>
<dbReference type="NCBIfam" id="TIGR00639">
    <property type="entry name" value="PurN"/>
    <property type="match status" value="1"/>
</dbReference>
<evidence type="ECO:0000256" key="4">
    <source>
        <dbReference type="ARBA" id="ARBA00038440"/>
    </source>
</evidence>
<dbReference type="GO" id="GO:0006189">
    <property type="term" value="P:'de novo' IMP biosynthetic process"/>
    <property type="evidence" value="ECO:0007669"/>
    <property type="project" value="UniProtKB-UniRule"/>
</dbReference>
<gene>
    <name evidence="6 8" type="primary">purN</name>
    <name evidence="8" type="ORF">C3F09_05420</name>
</gene>
<dbReference type="EC" id="2.1.2.2" evidence="6"/>
<dbReference type="InterPro" id="IPR004607">
    <property type="entry name" value="GART"/>
</dbReference>
<keyword evidence="3 6" id="KW-0658">Purine biosynthesis</keyword>